<accession>A0A2V1GTZ8</accession>
<sequence>MADQELDLFKNVCAGRYTLDIPKGSRITAGFFKNDAYHFAFDKQKPEGNETTSLISGSKRLDIWESRVERLRVRDDPKIQYITKQLQGNIRHLAYYSLFETSSRSTHMLDTYMLRDIPKIKASISSLMNFNLKNFKSSDKNYPVKYKENLNYALSKQEEIIYQPWPHKQLGICLNNEILINSVTASLNELFSVKWYNGKESMIELTSRAYEADDAAHMQNEIDSILKLNQYFANSKLSVANRNGRVIIQSAGYSPSKIAFTWIATDAKAGSTRFPYLEITGYVEMKDFPEIAAKGLNETDLAIGWLKSIQVRENGMVGTR</sequence>
<reference evidence="1 2" key="1">
    <citation type="submission" date="2018-04" db="EMBL/GenBank/DDBJ databases">
        <title>Thalassorhabdus spongiae gen. nov., sp. nov., isolated from a marine sponge in South-West Iceland.</title>
        <authorList>
            <person name="Knobloch S."/>
            <person name="Daussin A."/>
            <person name="Johannsson R."/>
            <person name="Marteinsson V.T."/>
        </authorList>
    </citation>
    <scope>NUCLEOTIDE SEQUENCE [LARGE SCALE GENOMIC DNA]</scope>
    <source>
        <strain evidence="1 2">Hp12</strain>
    </source>
</reference>
<comment type="caution">
    <text evidence="1">The sequence shown here is derived from an EMBL/GenBank/DDBJ whole genome shotgun (WGS) entry which is preliminary data.</text>
</comment>
<name>A0A2V1GTZ8_9GAMM</name>
<proteinExistence type="predicted"/>
<gene>
    <name evidence="1" type="ORF">DC094_17325</name>
</gene>
<dbReference type="Proteomes" id="UP000244906">
    <property type="component" value="Unassembled WGS sequence"/>
</dbReference>
<evidence type="ECO:0000313" key="2">
    <source>
        <dbReference type="Proteomes" id="UP000244906"/>
    </source>
</evidence>
<protein>
    <recommendedName>
        <fullName evidence="3">Tle cognate immunity protein 4 C-terminal domain-containing protein</fullName>
    </recommendedName>
</protein>
<dbReference type="RefSeq" id="WP_116688389.1">
    <property type="nucleotide sequence ID" value="NZ_CAWNYD010000009.1"/>
</dbReference>
<dbReference type="OrthoDB" id="6372588at2"/>
<dbReference type="EMBL" id="QDDL01000009">
    <property type="protein sequence ID" value="PVZ65648.1"/>
    <property type="molecule type" value="Genomic_DNA"/>
</dbReference>
<evidence type="ECO:0008006" key="3">
    <source>
        <dbReference type="Google" id="ProtNLM"/>
    </source>
</evidence>
<dbReference type="AlphaFoldDB" id="A0A2V1GTZ8"/>
<keyword evidence="2" id="KW-1185">Reference proteome</keyword>
<evidence type="ECO:0000313" key="1">
    <source>
        <dbReference type="EMBL" id="PVZ65648.1"/>
    </source>
</evidence>
<organism evidence="1 2">
    <name type="scientific">Pelagibaculum spongiae</name>
    <dbReference type="NCBI Taxonomy" id="2080658"/>
    <lineage>
        <taxon>Bacteria</taxon>
        <taxon>Pseudomonadati</taxon>
        <taxon>Pseudomonadota</taxon>
        <taxon>Gammaproteobacteria</taxon>
        <taxon>Oceanospirillales</taxon>
        <taxon>Pelagibaculum</taxon>
    </lineage>
</organism>